<dbReference type="GO" id="GO:0005524">
    <property type="term" value="F:ATP binding"/>
    <property type="evidence" value="ECO:0007669"/>
    <property type="project" value="UniProtKB-UniRule"/>
</dbReference>
<feature type="domain" description="DEAD-box RNA helicase Q" evidence="15">
    <location>
        <begin position="2"/>
        <end position="30"/>
    </location>
</feature>
<dbReference type="InterPro" id="IPR003877">
    <property type="entry name" value="SPRY_dom"/>
</dbReference>
<evidence type="ECO:0000256" key="3">
    <source>
        <dbReference type="ARBA" id="ARBA00022741"/>
    </source>
</evidence>
<comment type="caution">
    <text evidence="16">The sequence shown here is derived from an EMBL/GenBank/DDBJ whole genome shotgun (WGS) entry which is preliminary data.</text>
</comment>
<feature type="region of interest" description="Disordered" evidence="11">
    <location>
        <begin position="69"/>
        <end position="88"/>
    </location>
</feature>
<feature type="domain" description="Helicase C-terminal" evidence="14">
    <location>
        <begin position="496"/>
        <end position="672"/>
    </location>
</feature>
<comment type="domain">
    <text evidence="10">The helicase domain is involved in the stimulation of RELA transcriptional activity.</text>
</comment>
<dbReference type="PROSITE" id="PS51195">
    <property type="entry name" value="Q_MOTIF"/>
    <property type="match status" value="1"/>
</dbReference>
<dbReference type="InterPro" id="IPR027417">
    <property type="entry name" value="P-loop_NTPase"/>
</dbReference>
<feature type="domain" description="Helicase ATP-binding" evidence="13">
    <location>
        <begin position="259"/>
        <end position="426"/>
    </location>
</feature>
<dbReference type="AlphaFoldDB" id="A0A6A5GXF9"/>
<evidence type="ECO:0000259" key="15">
    <source>
        <dbReference type="PROSITE" id="PS51195"/>
    </source>
</evidence>
<dbReference type="CDD" id="cd18787">
    <property type="entry name" value="SF2_C_DEAD"/>
    <property type="match status" value="1"/>
</dbReference>
<sequence>MTAFEEFGIIPELSEAISSLNWTLPTAVQSEAIPAILGGADALIAAETGSGKTGAFCLPIAQIVWERRKSPESSSTTSSDSSESQHVHLLNREDRDASLQIDKSGLNCDARVGKEWHGARGKAGIHGGGAYYYEVTITRDGLCRVGWATMAGSLKIGTDFESFGYGGTGKKSYGKKFDDYGKSFTTNDVLGCFLDLDNLKIWWSKNGEQFPMAYSIDRKFKSPATCLFPAVLCQNSGLAVNFGSAPFKYPPTDGRTVGVAAAPAGNLKWWSAEEKQSVDSTTPLCIILEPTRELVQQTFQNIQTFAGVLNEPKIRCVTLAAGENMNQILRTLETGCDIIVGTPSRIVDLIQTGKLATKSLQFIVIDEVDQFLADKNGGARQIDTLFRALPLVAQDGTRRQVIACSATLHNYEVARFADRHMTFPQWIDLKGTDCVSSDVHHVVCHVDASEDKQWIRAKYAPIHLEDDHVHDGDQIRAGTNDRDTISLGTKILKGIYVVKAIQALHMDKAIIFCRTKQQCDHMEHFLRQNNFTAACLHGDRSAEERQSSLEGFKKGEMRFLVCTDVVARGLDVQGVPFVINVTLPDDKSMYVHRIGRVGRAERMGLSISLVSTNEEKVWYHKCRTRGVGCQNTKDIGKGGCTIWFDEKKMLGEIEEHLGSTISTVDSDFAVPIDEFDGKVIYGEKRSGGANFATHVLSLASSASQLADLETKMQLEYLRNNRHVFMAFNAL</sequence>
<dbReference type="SUPFAM" id="SSF49899">
    <property type="entry name" value="Concanavalin A-like lectins/glucanases"/>
    <property type="match status" value="1"/>
</dbReference>
<comment type="catalytic activity">
    <reaction evidence="10">
        <text>ATP + H2O = ADP + phosphate + H(+)</text>
        <dbReference type="Rhea" id="RHEA:13065"/>
        <dbReference type="ChEBI" id="CHEBI:15377"/>
        <dbReference type="ChEBI" id="CHEBI:15378"/>
        <dbReference type="ChEBI" id="CHEBI:30616"/>
        <dbReference type="ChEBI" id="CHEBI:43474"/>
        <dbReference type="ChEBI" id="CHEBI:456216"/>
        <dbReference type="EC" id="3.6.4.13"/>
    </reaction>
</comment>
<dbReference type="EMBL" id="WUAV01000004">
    <property type="protein sequence ID" value="KAF1759279.1"/>
    <property type="molecule type" value="Genomic_DNA"/>
</dbReference>
<keyword evidence="5 10" id="KW-0347">Helicase</keyword>
<dbReference type="GO" id="GO:0004527">
    <property type="term" value="F:exonuclease activity"/>
    <property type="evidence" value="ECO:0007669"/>
    <property type="project" value="UniProtKB-KW"/>
</dbReference>
<evidence type="ECO:0000256" key="4">
    <source>
        <dbReference type="ARBA" id="ARBA00022801"/>
    </source>
</evidence>
<comment type="similarity">
    <text evidence="1">Belongs to the DEAD box helicase family. DDX1 subfamily.</text>
</comment>
<dbReference type="Proteomes" id="UP000483820">
    <property type="component" value="Chromosome IV"/>
</dbReference>
<evidence type="ECO:0000256" key="10">
    <source>
        <dbReference type="RuleBase" id="RU365068"/>
    </source>
</evidence>
<dbReference type="SMART" id="SM00487">
    <property type="entry name" value="DEXDc"/>
    <property type="match status" value="1"/>
</dbReference>
<dbReference type="Pfam" id="PF00622">
    <property type="entry name" value="SPRY"/>
    <property type="match status" value="1"/>
</dbReference>
<evidence type="ECO:0000259" key="13">
    <source>
        <dbReference type="PROSITE" id="PS51192"/>
    </source>
</evidence>
<comment type="function">
    <text evidence="10">RNA helicase.</text>
</comment>
<evidence type="ECO:0000259" key="14">
    <source>
        <dbReference type="PROSITE" id="PS51194"/>
    </source>
</evidence>
<dbReference type="GeneID" id="9817195"/>
<dbReference type="CDD" id="cd12873">
    <property type="entry name" value="SPRY_DDX1"/>
    <property type="match status" value="1"/>
</dbReference>
<evidence type="ECO:0000256" key="9">
    <source>
        <dbReference type="PROSITE-ProRule" id="PRU00552"/>
    </source>
</evidence>
<keyword evidence="2" id="KW-0540">Nuclease</keyword>
<dbReference type="SMART" id="SM00490">
    <property type="entry name" value="HELICc"/>
    <property type="match status" value="1"/>
</dbReference>
<proteinExistence type="inferred from homology"/>
<evidence type="ECO:0000256" key="6">
    <source>
        <dbReference type="ARBA" id="ARBA00022839"/>
    </source>
</evidence>
<evidence type="ECO:0000256" key="11">
    <source>
        <dbReference type="SAM" id="MobiDB-lite"/>
    </source>
</evidence>
<dbReference type="InterPro" id="IPR001650">
    <property type="entry name" value="Helicase_C-like"/>
</dbReference>
<evidence type="ECO:0000256" key="8">
    <source>
        <dbReference type="ARBA" id="ARBA00022884"/>
    </source>
</evidence>
<dbReference type="SMART" id="SM00449">
    <property type="entry name" value="SPRY"/>
    <property type="match status" value="1"/>
</dbReference>
<keyword evidence="8 10" id="KW-0694">RNA-binding</keyword>
<evidence type="ECO:0000256" key="7">
    <source>
        <dbReference type="ARBA" id="ARBA00022840"/>
    </source>
</evidence>
<keyword evidence="4 10" id="KW-0378">Hydrolase</keyword>
<dbReference type="PROSITE" id="PS50188">
    <property type="entry name" value="B302_SPRY"/>
    <property type="match status" value="1"/>
</dbReference>
<dbReference type="GO" id="GO:0003724">
    <property type="term" value="F:RNA helicase activity"/>
    <property type="evidence" value="ECO:0007669"/>
    <property type="project" value="UniProtKB-EC"/>
</dbReference>
<evidence type="ECO:0000259" key="12">
    <source>
        <dbReference type="PROSITE" id="PS50188"/>
    </source>
</evidence>
<evidence type="ECO:0000313" key="17">
    <source>
        <dbReference type="Proteomes" id="UP000483820"/>
    </source>
</evidence>
<keyword evidence="7 10" id="KW-0067">ATP-binding</keyword>
<dbReference type="RefSeq" id="XP_003099011.2">
    <property type="nucleotide sequence ID" value="XM_003098963.2"/>
</dbReference>
<dbReference type="Pfam" id="PF00270">
    <property type="entry name" value="DEAD"/>
    <property type="match status" value="2"/>
</dbReference>
<dbReference type="Gene3D" id="3.40.50.300">
    <property type="entry name" value="P-loop containing nucleotide triphosphate hydrolases"/>
    <property type="match status" value="3"/>
</dbReference>
<organism evidence="16 17">
    <name type="scientific">Caenorhabditis remanei</name>
    <name type="common">Caenorhabditis vulgaris</name>
    <dbReference type="NCBI Taxonomy" id="31234"/>
    <lineage>
        <taxon>Eukaryota</taxon>
        <taxon>Metazoa</taxon>
        <taxon>Ecdysozoa</taxon>
        <taxon>Nematoda</taxon>
        <taxon>Chromadorea</taxon>
        <taxon>Rhabditida</taxon>
        <taxon>Rhabditina</taxon>
        <taxon>Rhabditomorpha</taxon>
        <taxon>Rhabditoidea</taxon>
        <taxon>Rhabditidae</taxon>
        <taxon>Peloderinae</taxon>
        <taxon>Caenorhabditis</taxon>
    </lineage>
</organism>
<dbReference type="CTD" id="9817195"/>
<evidence type="ECO:0000256" key="5">
    <source>
        <dbReference type="ARBA" id="ARBA00022806"/>
    </source>
</evidence>
<feature type="short sequence motif" description="Q motif" evidence="9">
    <location>
        <begin position="2"/>
        <end position="30"/>
    </location>
</feature>
<dbReference type="PROSITE" id="PS51194">
    <property type="entry name" value="HELICASE_CTER"/>
    <property type="match status" value="1"/>
</dbReference>
<keyword evidence="3 10" id="KW-0547">Nucleotide-binding</keyword>
<evidence type="ECO:0000256" key="1">
    <source>
        <dbReference type="ARBA" id="ARBA00008765"/>
    </source>
</evidence>
<dbReference type="InterPro" id="IPR011545">
    <property type="entry name" value="DEAD/DEAH_box_helicase_dom"/>
</dbReference>
<dbReference type="KEGG" id="crq:GCK72_015743"/>
<dbReference type="PANTHER" id="PTHR24031">
    <property type="entry name" value="RNA HELICASE"/>
    <property type="match status" value="1"/>
</dbReference>
<gene>
    <name evidence="16" type="ORF">GCK72_015743</name>
</gene>
<dbReference type="InterPro" id="IPR014014">
    <property type="entry name" value="RNA_helicase_DEAD_Q_motif"/>
</dbReference>
<dbReference type="InterPro" id="IPR001870">
    <property type="entry name" value="B30.2/SPRY"/>
</dbReference>
<accession>A0A6A5GXF9</accession>
<dbReference type="PROSITE" id="PS51192">
    <property type="entry name" value="HELICASE_ATP_BIND_1"/>
    <property type="match status" value="1"/>
</dbReference>
<dbReference type="Gene3D" id="2.60.120.920">
    <property type="match status" value="1"/>
</dbReference>
<dbReference type="GO" id="GO:0003723">
    <property type="term" value="F:RNA binding"/>
    <property type="evidence" value="ECO:0007669"/>
    <property type="project" value="UniProtKB-UniRule"/>
</dbReference>
<evidence type="ECO:0000313" key="16">
    <source>
        <dbReference type="EMBL" id="KAF1759279.1"/>
    </source>
</evidence>
<dbReference type="InterPro" id="IPR014001">
    <property type="entry name" value="Helicase_ATP-bd"/>
</dbReference>
<reference evidence="16 17" key="1">
    <citation type="submission" date="2019-12" db="EMBL/GenBank/DDBJ databases">
        <title>Chromosome-level assembly of the Caenorhabditis remanei genome.</title>
        <authorList>
            <person name="Teterina A.A."/>
            <person name="Willis J.H."/>
            <person name="Phillips P.C."/>
        </authorList>
    </citation>
    <scope>NUCLEOTIDE SEQUENCE [LARGE SCALE GENOMIC DNA]</scope>
    <source>
        <strain evidence="16 17">PX506</strain>
        <tissue evidence="16">Whole organism</tissue>
    </source>
</reference>
<dbReference type="InterPro" id="IPR013320">
    <property type="entry name" value="ConA-like_dom_sf"/>
</dbReference>
<dbReference type="InterPro" id="IPR043136">
    <property type="entry name" value="B30.2/SPRY_sf"/>
</dbReference>
<protein>
    <recommendedName>
        <fullName evidence="10">ATP-dependent RNA helicase</fullName>
        <ecNumber evidence="10">3.6.4.13</ecNumber>
    </recommendedName>
</protein>
<name>A0A6A5GXF9_CAERE</name>
<dbReference type="Pfam" id="PF00271">
    <property type="entry name" value="Helicase_C"/>
    <property type="match status" value="1"/>
</dbReference>
<dbReference type="EC" id="3.6.4.13" evidence="10"/>
<evidence type="ECO:0000256" key="2">
    <source>
        <dbReference type="ARBA" id="ARBA00022722"/>
    </source>
</evidence>
<feature type="compositionally biased region" description="Low complexity" evidence="11">
    <location>
        <begin position="72"/>
        <end position="82"/>
    </location>
</feature>
<dbReference type="SUPFAM" id="SSF52540">
    <property type="entry name" value="P-loop containing nucleoside triphosphate hydrolases"/>
    <property type="match status" value="2"/>
</dbReference>
<keyword evidence="6" id="KW-0269">Exonuclease</keyword>
<feature type="domain" description="B30.2/SPRY" evidence="12">
    <location>
        <begin position="57"/>
        <end position="247"/>
    </location>
</feature>